<dbReference type="EMBL" id="JBHSFA010000004">
    <property type="protein sequence ID" value="MFC4541760.1"/>
    <property type="molecule type" value="Genomic_DNA"/>
</dbReference>
<feature type="region of interest" description="Disordered" evidence="1">
    <location>
        <begin position="283"/>
        <end position="326"/>
    </location>
</feature>
<dbReference type="InterPro" id="IPR006311">
    <property type="entry name" value="TAT_signal"/>
</dbReference>
<gene>
    <name evidence="2" type="ORF">ACFO5R_07450</name>
</gene>
<proteinExistence type="predicted"/>
<organism evidence="2 3">
    <name type="scientific">Halosolutus amylolyticus</name>
    <dbReference type="NCBI Taxonomy" id="2932267"/>
    <lineage>
        <taxon>Archaea</taxon>
        <taxon>Methanobacteriati</taxon>
        <taxon>Methanobacteriota</taxon>
        <taxon>Stenosarchaea group</taxon>
        <taxon>Halobacteria</taxon>
        <taxon>Halobacteriales</taxon>
        <taxon>Natrialbaceae</taxon>
        <taxon>Halosolutus</taxon>
    </lineage>
</organism>
<evidence type="ECO:0000313" key="3">
    <source>
        <dbReference type="Proteomes" id="UP001595898"/>
    </source>
</evidence>
<comment type="caution">
    <text evidence="2">The sequence shown here is derived from an EMBL/GenBank/DDBJ whole genome shotgun (WGS) entry which is preliminary data.</text>
</comment>
<accession>A0ABD5PN69</accession>
<dbReference type="AlphaFoldDB" id="A0ABD5PN69"/>
<protein>
    <recommendedName>
        <fullName evidence="4">Right handed beta helix region</fullName>
    </recommendedName>
</protein>
<evidence type="ECO:0000256" key="1">
    <source>
        <dbReference type="SAM" id="MobiDB-lite"/>
    </source>
</evidence>
<dbReference type="RefSeq" id="WP_250142606.1">
    <property type="nucleotide sequence ID" value="NZ_JALIQP010000008.1"/>
</dbReference>
<dbReference type="Proteomes" id="UP001595898">
    <property type="component" value="Unassembled WGS sequence"/>
</dbReference>
<name>A0ABD5PN69_9EURY</name>
<evidence type="ECO:0000313" key="2">
    <source>
        <dbReference type="EMBL" id="MFC4541760.1"/>
    </source>
</evidence>
<reference evidence="2 3" key="1">
    <citation type="journal article" date="2019" name="Int. J. Syst. Evol. Microbiol.">
        <title>The Global Catalogue of Microorganisms (GCM) 10K type strain sequencing project: providing services to taxonomists for standard genome sequencing and annotation.</title>
        <authorList>
            <consortium name="The Broad Institute Genomics Platform"/>
            <consortium name="The Broad Institute Genome Sequencing Center for Infectious Disease"/>
            <person name="Wu L."/>
            <person name="Ma J."/>
        </authorList>
    </citation>
    <scope>NUCLEOTIDE SEQUENCE [LARGE SCALE GENOMIC DNA]</scope>
    <source>
        <strain evidence="2 3">WLHS5</strain>
    </source>
</reference>
<keyword evidence="3" id="KW-1185">Reference proteome</keyword>
<evidence type="ECO:0008006" key="4">
    <source>
        <dbReference type="Google" id="ProtNLM"/>
    </source>
</evidence>
<dbReference type="PROSITE" id="PS51318">
    <property type="entry name" value="TAT"/>
    <property type="match status" value="1"/>
</dbReference>
<sequence>MKDTQSQSETRDDNRLTRRTFVSGSAAAVGSLGLLNVFSGTGSADEYETITVPSGEVHQISLGDGDVLENVLIDLSAPNTGYNISANGTGWAIRNLGIRGEFDNGEHTPFHVRDTSPDGESVIENVYLGDGATDDHQRNVHQVTGIYAHADHAGDLLIDNVHVNEFRDNAIYGSDPGHPHFDYSEYGTVRIENSFARNGGFNFRISTEGSYCDNCVSVITEPYNTGEPRLFYDYFSRGVEFRDCDAAGSSDYIGWGNGSTSWPEYTEDSEVALEGCNANVGQLVGGEHPEQWTGEKPGSDPRDSPEDVDGVPLSAEAAASGVDRIE</sequence>